<feature type="non-terminal residue" evidence="3">
    <location>
        <position position="1"/>
    </location>
</feature>
<name>A0AAV8X0Y4_9CUCU</name>
<dbReference type="InterPro" id="IPR036397">
    <property type="entry name" value="RNaseH_sf"/>
</dbReference>
<organism evidence="3 4">
    <name type="scientific">Aromia moschata</name>
    <dbReference type="NCBI Taxonomy" id="1265417"/>
    <lineage>
        <taxon>Eukaryota</taxon>
        <taxon>Metazoa</taxon>
        <taxon>Ecdysozoa</taxon>
        <taxon>Arthropoda</taxon>
        <taxon>Hexapoda</taxon>
        <taxon>Insecta</taxon>
        <taxon>Pterygota</taxon>
        <taxon>Neoptera</taxon>
        <taxon>Endopterygota</taxon>
        <taxon>Coleoptera</taxon>
        <taxon>Polyphaga</taxon>
        <taxon>Cucujiformia</taxon>
        <taxon>Chrysomeloidea</taxon>
        <taxon>Cerambycidae</taxon>
        <taxon>Cerambycinae</taxon>
        <taxon>Callichromatini</taxon>
        <taxon>Aromia</taxon>
    </lineage>
</organism>
<comment type="caution">
    <text evidence="3">The sequence shown here is derived from an EMBL/GenBank/DDBJ whole genome shotgun (WGS) entry which is preliminary data.</text>
</comment>
<proteinExistence type="predicted"/>
<feature type="region of interest" description="Disordered" evidence="2">
    <location>
        <begin position="83"/>
        <end position="108"/>
    </location>
</feature>
<evidence type="ECO:0000256" key="1">
    <source>
        <dbReference type="SAM" id="Coils"/>
    </source>
</evidence>
<accession>A0AAV8X0Y4</accession>
<keyword evidence="4" id="KW-1185">Reference proteome</keyword>
<dbReference type="AlphaFoldDB" id="A0AAV8X0Y4"/>
<feature type="compositionally biased region" description="Polar residues" evidence="2">
    <location>
        <begin position="95"/>
        <end position="108"/>
    </location>
</feature>
<gene>
    <name evidence="3" type="ORF">NQ318_019020</name>
</gene>
<dbReference type="Proteomes" id="UP001162162">
    <property type="component" value="Unassembled WGS sequence"/>
</dbReference>
<protein>
    <submittedName>
        <fullName evidence="3">Uncharacterized protein</fullName>
    </submittedName>
</protein>
<dbReference type="GO" id="GO:0003676">
    <property type="term" value="F:nucleic acid binding"/>
    <property type="evidence" value="ECO:0007669"/>
    <property type="project" value="InterPro"/>
</dbReference>
<dbReference type="Gene3D" id="1.10.287.160">
    <property type="entry name" value="HR1 repeat"/>
    <property type="match status" value="1"/>
</dbReference>
<reference evidence="3" key="1">
    <citation type="journal article" date="2023" name="Insect Mol. Biol.">
        <title>Genome sequencing provides insights into the evolution of gene families encoding plant cell wall-degrading enzymes in longhorned beetles.</title>
        <authorList>
            <person name="Shin N.R."/>
            <person name="Okamura Y."/>
            <person name="Kirsch R."/>
            <person name="Pauchet Y."/>
        </authorList>
    </citation>
    <scope>NUCLEOTIDE SEQUENCE</scope>
    <source>
        <strain evidence="3">AMC_N1</strain>
    </source>
</reference>
<evidence type="ECO:0000256" key="2">
    <source>
        <dbReference type="SAM" id="MobiDB-lite"/>
    </source>
</evidence>
<evidence type="ECO:0000313" key="4">
    <source>
        <dbReference type="Proteomes" id="UP001162162"/>
    </source>
</evidence>
<evidence type="ECO:0000313" key="3">
    <source>
        <dbReference type="EMBL" id="KAJ8932338.1"/>
    </source>
</evidence>
<dbReference type="Gene3D" id="3.30.420.10">
    <property type="entry name" value="Ribonuclease H-like superfamily/Ribonuclease H"/>
    <property type="match status" value="1"/>
</dbReference>
<keyword evidence="1" id="KW-0175">Coiled coil</keyword>
<feature type="coiled-coil region" evidence="1">
    <location>
        <begin position="23"/>
        <end position="50"/>
    </location>
</feature>
<sequence>SKAREAEGVSTDRKSLSHVATIVKNSNWKLTELKNELSELESQIILYRAKVFLMRPMKVRLLMSGSPESVTLVMYEKGGDATQGKLPLSPKAPKGSSQIKGMEGQNSSNVDSLIDEATEESECKRVYELWLLNNRTNAAITALLSQLAVGIVYVHWAPESQTVTQHYYIEVLTALRERVRRRRPDLWKTKSWKNHQDIAPAHSALSDTHITT</sequence>
<dbReference type="EMBL" id="JAPWTK010001486">
    <property type="protein sequence ID" value="KAJ8932338.1"/>
    <property type="molecule type" value="Genomic_DNA"/>
</dbReference>